<sequence length="171" mass="18197">MSRPASGKTILLRLGGAAVLAIVLIVVGVLVVNANTTTPPPQITFYANGKSVQAGPVKYCSIKVTDCVSGTKAHLDVPTGSPVQISLPKEISRAPWTMTLEYLGPGMRSEYELRTFAPNDRTAVTVGGAGEHRQLLTVEINLPSSVVNPQGEPFSRAYWALDTTPAGLLRR</sequence>
<proteinExistence type="predicted"/>
<keyword evidence="3" id="KW-1185">Reference proteome</keyword>
<dbReference type="RefSeq" id="WP_332519830.1">
    <property type="nucleotide sequence ID" value="NZ_JANRHA010000005.1"/>
</dbReference>
<keyword evidence="1" id="KW-0812">Transmembrane</keyword>
<accession>A0A9X4LZ89</accession>
<evidence type="ECO:0000313" key="3">
    <source>
        <dbReference type="Proteomes" id="UP001152755"/>
    </source>
</evidence>
<evidence type="ECO:0000313" key="2">
    <source>
        <dbReference type="EMBL" id="MDG3014904.1"/>
    </source>
</evidence>
<gene>
    <name evidence="2" type="ORF">NVS88_10080</name>
</gene>
<dbReference type="InterPro" id="IPR024495">
    <property type="entry name" value="DUF2771"/>
</dbReference>
<organism evidence="2 3">
    <name type="scientific">Speluncibacter jeojiensis</name>
    <dbReference type="NCBI Taxonomy" id="2710754"/>
    <lineage>
        <taxon>Bacteria</taxon>
        <taxon>Bacillati</taxon>
        <taxon>Actinomycetota</taxon>
        <taxon>Actinomycetes</taxon>
        <taxon>Mycobacteriales</taxon>
        <taxon>Speluncibacteraceae</taxon>
        <taxon>Speluncibacter</taxon>
    </lineage>
</organism>
<keyword evidence="1" id="KW-0472">Membrane</keyword>
<name>A0A9X4LZ89_9ACTN</name>
<dbReference type="Pfam" id="PF10969">
    <property type="entry name" value="DUF2771"/>
    <property type="match status" value="1"/>
</dbReference>
<reference evidence="2" key="1">
    <citation type="submission" date="2022-08" db="EMBL/GenBank/DDBJ databases">
        <title>Genome analysis of Corynebacteriales strain.</title>
        <authorList>
            <person name="Lee S.D."/>
        </authorList>
    </citation>
    <scope>NUCLEOTIDE SEQUENCE</scope>
    <source>
        <strain evidence="2">D3-21</strain>
    </source>
</reference>
<comment type="caution">
    <text evidence="2">The sequence shown here is derived from an EMBL/GenBank/DDBJ whole genome shotgun (WGS) entry which is preliminary data.</text>
</comment>
<feature type="transmembrane region" description="Helical" evidence="1">
    <location>
        <begin position="12"/>
        <end position="32"/>
    </location>
</feature>
<keyword evidence="1" id="KW-1133">Transmembrane helix</keyword>
<protein>
    <submittedName>
        <fullName evidence="2">DUF2771 domain-containing protein</fullName>
    </submittedName>
</protein>
<dbReference type="Proteomes" id="UP001152755">
    <property type="component" value="Unassembled WGS sequence"/>
</dbReference>
<evidence type="ECO:0000256" key="1">
    <source>
        <dbReference type="SAM" id="Phobius"/>
    </source>
</evidence>
<dbReference type="AlphaFoldDB" id="A0A9X4LZ89"/>
<dbReference type="EMBL" id="JANRHA010000005">
    <property type="protein sequence ID" value="MDG3014904.1"/>
    <property type="molecule type" value="Genomic_DNA"/>
</dbReference>